<dbReference type="Gene3D" id="3.40.50.12670">
    <property type="match status" value="1"/>
</dbReference>
<organism evidence="6 7">
    <name type="scientific">Protea cynaroides</name>
    <dbReference type="NCBI Taxonomy" id="273540"/>
    <lineage>
        <taxon>Eukaryota</taxon>
        <taxon>Viridiplantae</taxon>
        <taxon>Streptophyta</taxon>
        <taxon>Embryophyta</taxon>
        <taxon>Tracheophyta</taxon>
        <taxon>Spermatophyta</taxon>
        <taxon>Magnoliopsida</taxon>
        <taxon>Proteales</taxon>
        <taxon>Proteaceae</taxon>
        <taxon>Protea</taxon>
    </lineage>
</organism>
<dbReference type="FunFam" id="3.40.50.12670:FF:000001">
    <property type="entry name" value="Carboxypeptidase"/>
    <property type="match status" value="1"/>
</dbReference>
<evidence type="ECO:0000313" key="7">
    <source>
        <dbReference type="Proteomes" id="UP001141806"/>
    </source>
</evidence>
<dbReference type="GO" id="GO:0004185">
    <property type="term" value="F:serine-type carboxypeptidase activity"/>
    <property type="evidence" value="ECO:0007669"/>
    <property type="project" value="InterPro"/>
</dbReference>
<accession>A0A9Q0K948</accession>
<keyword evidence="2" id="KW-0964">Secreted</keyword>
<feature type="signal peptide" evidence="5">
    <location>
        <begin position="1"/>
        <end position="23"/>
    </location>
</feature>
<dbReference type="GO" id="GO:0019748">
    <property type="term" value="P:secondary metabolic process"/>
    <property type="evidence" value="ECO:0007669"/>
    <property type="project" value="UniProtKB-ARBA"/>
</dbReference>
<keyword evidence="3 5" id="KW-0732">Signal</keyword>
<gene>
    <name evidence="6" type="ORF">NE237_018001</name>
</gene>
<dbReference type="PRINTS" id="PR00724">
    <property type="entry name" value="CRBOXYPTASEC"/>
</dbReference>
<dbReference type="InterPro" id="IPR029058">
    <property type="entry name" value="AB_hydrolase_fold"/>
</dbReference>
<dbReference type="PANTHER" id="PTHR11802">
    <property type="entry name" value="SERINE PROTEASE FAMILY S10 SERINE CARBOXYPEPTIDASE"/>
    <property type="match status" value="1"/>
</dbReference>
<dbReference type="GO" id="GO:0016752">
    <property type="term" value="F:sinapoyltransferase activity"/>
    <property type="evidence" value="ECO:0007669"/>
    <property type="project" value="UniProtKB-ARBA"/>
</dbReference>
<evidence type="ECO:0008006" key="8">
    <source>
        <dbReference type="Google" id="ProtNLM"/>
    </source>
</evidence>
<evidence type="ECO:0000256" key="1">
    <source>
        <dbReference type="ARBA" id="ARBA00009431"/>
    </source>
</evidence>
<dbReference type="EMBL" id="JAMYWD010000007">
    <property type="protein sequence ID" value="KAJ4966152.1"/>
    <property type="molecule type" value="Genomic_DNA"/>
</dbReference>
<dbReference type="SUPFAM" id="SSF53474">
    <property type="entry name" value="alpha/beta-Hydrolases"/>
    <property type="match status" value="1"/>
</dbReference>
<dbReference type="Proteomes" id="UP001141806">
    <property type="component" value="Unassembled WGS sequence"/>
</dbReference>
<comment type="similarity">
    <text evidence="1">Belongs to the peptidase S10 family.</text>
</comment>
<evidence type="ECO:0000256" key="4">
    <source>
        <dbReference type="ARBA" id="ARBA00023180"/>
    </source>
</evidence>
<name>A0A9Q0K948_9MAGN</name>
<reference evidence="6" key="1">
    <citation type="journal article" date="2023" name="Plant J.">
        <title>The genome of the king protea, Protea cynaroides.</title>
        <authorList>
            <person name="Chang J."/>
            <person name="Duong T.A."/>
            <person name="Schoeman C."/>
            <person name="Ma X."/>
            <person name="Roodt D."/>
            <person name="Barker N."/>
            <person name="Li Z."/>
            <person name="Van de Peer Y."/>
            <person name="Mizrachi E."/>
        </authorList>
    </citation>
    <scope>NUCLEOTIDE SEQUENCE</scope>
    <source>
        <tissue evidence="6">Young leaves</tissue>
    </source>
</reference>
<dbReference type="Pfam" id="PF00450">
    <property type="entry name" value="Peptidase_S10"/>
    <property type="match status" value="1"/>
</dbReference>
<evidence type="ECO:0000256" key="3">
    <source>
        <dbReference type="ARBA" id="ARBA00022729"/>
    </source>
</evidence>
<evidence type="ECO:0000313" key="6">
    <source>
        <dbReference type="EMBL" id="KAJ4966152.1"/>
    </source>
</evidence>
<comment type="caution">
    <text evidence="6">The sequence shown here is derived from an EMBL/GenBank/DDBJ whole genome shotgun (WGS) entry which is preliminary data.</text>
</comment>
<keyword evidence="7" id="KW-1185">Reference proteome</keyword>
<dbReference type="Gene3D" id="3.40.50.1820">
    <property type="entry name" value="alpha/beta hydrolase"/>
    <property type="match status" value="1"/>
</dbReference>
<evidence type="ECO:0000256" key="2">
    <source>
        <dbReference type="ARBA" id="ARBA00022525"/>
    </source>
</evidence>
<proteinExistence type="inferred from homology"/>
<dbReference type="OrthoDB" id="443318at2759"/>
<sequence>MGAAEKLLLYFNLFLVQLQLWSSFLPISSYSAEVRYLPGFPGPLPFHLETGYVGVGESEDVQLFYYFVKSAKNPEKDPLLLWLTGGPGCSVLSAFLYEIGPLYFVVKEYNGSLPNLVLNPHSWTQVASIIFVDSPVGTGFSYSISSQGHQTGDFKTSKQLYQFLTKWMIDHPEFLNNHFYVAGDSYSGKIVPLVAKEISDGNEAGNGLLINLKGYLLGNPVTDLAFDRNKIVQFCHGMGLIPDELYESLKRSCGGNYIQIEPTNVQCLKDMQSFHKCISGLNPYQILEPLCVFVSPKPKEMVGDRRFLSQNYYKILDPQPPIPAVGCRNYGYLLAYYWTNDIRVQNALHIQKVSIEKWQRCKNDLPYLFQVQSSIPYHAFLSKKGYPSLIYSGDHDMVVPFLATEAWIKSLNYSVVDEWRSWIVDGQIGGYTRTYSNHMTYATVKGGGHTTPEYKPKECFAMFRRWISQQPL</sequence>
<protein>
    <recommendedName>
        <fullName evidence="8">Serine carboxypeptidase-like 7</fullName>
    </recommendedName>
</protein>
<dbReference type="PANTHER" id="PTHR11802:SF29">
    <property type="entry name" value="SERINE CARBOXYPEPTIDASE-LIKE 19"/>
    <property type="match status" value="1"/>
</dbReference>
<feature type="chain" id="PRO_5040407699" description="Serine carboxypeptidase-like 7" evidence="5">
    <location>
        <begin position="24"/>
        <end position="472"/>
    </location>
</feature>
<dbReference type="InterPro" id="IPR001563">
    <property type="entry name" value="Peptidase_S10"/>
</dbReference>
<dbReference type="AlphaFoldDB" id="A0A9Q0K948"/>
<dbReference type="FunFam" id="3.40.50.1820:FF:000148">
    <property type="entry name" value="Serine carboxypeptidase-like 11"/>
    <property type="match status" value="1"/>
</dbReference>
<dbReference type="GO" id="GO:0006508">
    <property type="term" value="P:proteolysis"/>
    <property type="evidence" value="ECO:0007669"/>
    <property type="project" value="InterPro"/>
</dbReference>
<keyword evidence="4" id="KW-0325">Glycoprotein</keyword>
<evidence type="ECO:0000256" key="5">
    <source>
        <dbReference type="SAM" id="SignalP"/>
    </source>
</evidence>